<dbReference type="EnsemblFungi" id="PTTG_29413-t43_1">
    <property type="protein sequence ID" value="PTTG_29413-t43_1-p1"/>
    <property type="gene ID" value="PTTG_29413"/>
</dbReference>
<keyword evidence="2" id="KW-1133">Transmembrane helix</keyword>
<dbReference type="AlphaFoldDB" id="A0A180G4I2"/>
<evidence type="ECO:0000313" key="3">
    <source>
        <dbReference type="EMBL" id="OAV87498.1"/>
    </source>
</evidence>
<feature type="transmembrane region" description="Helical" evidence="2">
    <location>
        <begin position="230"/>
        <end position="250"/>
    </location>
</feature>
<reference evidence="3" key="2">
    <citation type="submission" date="2016-05" db="EMBL/GenBank/DDBJ databases">
        <title>Comparative analysis highlights variable genome content of wheat rusts and divergence of the mating loci.</title>
        <authorList>
            <person name="Cuomo C.A."/>
            <person name="Bakkeren G."/>
            <person name="Szabo L."/>
            <person name="Khalil H."/>
            <person name="Joly D."/>
            <person name="Goldberg J."/>
            <person name="Young S."/>
            <person name="Zeng Q."/>
            <person name="Fellers J."/>
        </authorList>
    </citation>
    <scope>NUCLEOTIDE SEQUENCE [LARGE SCALE GENOMIC DNA]</scope>
    <source>
        <strain evidence="3">1-1 BBBD Race 1</strain>
    </source>
</reference>
<dbReference type="OrthoDB" id="2507470at2759"/>
<feature type="region of interest" description="Disordered" evidence="1">
    <location>
        <begin position="129"/>
        <end position="149"/>
    </location>
</feature>
<gene>
    <name evidence="3" type="ORF">PTTG_29413</name>
</gene>
<reference evidence="3" key="1">
    <citation type="submission" date="2009-11" db="EMBL/GenBank/DDBJ databases">
        <authorList>
            <consortium name="The Broad Institute Genome Sequencing Platform"/>
            <person name="Ward D."/>
            <person name="Feldgarden M."/>
            <person name="Earl A."/>
            <person name="Young S.K."/>
            <person name="Zeng Q."/>
            <person name="Koehrsen M."/>
            <person name="Alvarado L."/>
            <person name="Berlin A."/>
            <person name="Bochicchio J."/>
            <person name="Borenstein D."/>
            <person name="Chapman S.B."/>
            <person name="Chen Z."/>
            <person name="Engels R."/>
            <person name="Freedman E."/>
            <person name="Gellesch M."/>
            <person name="Goldberg J."/>
            <person name="Griggs A."/>
            <person name="Gujja S."/>
            <person name="Heilman E."/>
            <person name="Heiman D."/>
            <person name="Hepburn T."/>
            <person name="Howarth C."/>
            <person name="Jen D."/>
            <person name="Larson L."/>
            <person name="Lewis B."/>
            <person name="Mehta T."/>
            <person name="Park D."/>
            <person name="Pearson M."/>
            <person name="Roberts A."/>
            <person name="Saif S."/>
            <person name="Shea T."/>
            <person name="Shenoy N."/>
            <person name="Sisk P."/>
            <person name="Stolte C."/>
            <person name="Sykes S."/>
            <person name="Thomson T."/>
            <person name="Walk T."/>
            <person name="White J."/>
            <person name="Yandava C."/>
            <person name="Izard J."/>
            <person name="Baranova O.V."/>
            <person name="Blanton J.M."/>
            <person name="Tanner A.C."/>
            <person name="Dewhirst F.E."/>
            <person name="Haas B."/>
            <person name="Nusbaum C."/>
            <person name="Birren B."/>
        </authorList>
    </citation>
    <scope>NUCLEOTIDE SEQUENCE [LARGE SCALE GENOMIC DNA]</scope>
    <source>
        <strain evidence="3">1-1 BBBD Race 1</strain>
    </source>
</reference>
<dbReference type="Proteomes" id="UP000005240">
    <property type="component" value="Unassembled WGS sequence"/>
</dbReference>
<evidence type="ECO:0000313" key="5">
    <source>
        <dbReference type="Proteomes" id="UP000005240"/>
    </source>
</evidence>
<accession>A0A180G4I2</accession>
<keyword evidence="2" id="KW-0812">Transmembrane</keyword>
<dbReference type="PANTHER" id="PTHR48193:SF2">
    <property type="entry name" value="ZINC METALLOPROTEASE ZMPB"/>
    <property type="match status" value="1"/>
</dbReference>
<dbReference type="VEuPathDB" id="FungiDB:PTTG_29413"/>
<evidence type="ECO:0000313" key="4">
    <source>
        <dbReference type="EnsemblFungi" id="PTTG_29413-t43_1-p1"/>
    </source>
</evidence>
<proteinExistence type="predicted"/>
<keyword evidence="5" id="KW-1185">Reference proteome</keyword>
<name>A0A180G4I2_PUCT1</name>
<dbReference type="PANTHER" id="PTHR48193">
    <property type="entry name" value="ZINC METALLOPROTEASE ZMPB-RELATED"/>
    <property type="match status" value="1"/>
</dbReference>
<dbReference type="InterPro" id="IPR053094">
    <property type="entry name" value="Zinc_metalloprotease_ZmpB"/>
</dbReference>
<organism evidence="3">
    <name type="scientific">Puccinia triticina (isolate 1-1 / race 1 (BBBD))</name>
    <name type="common">Brown leaf rust fungus</name>
    <dbReference type="NCBI Taxonomy" id="630390"/>
    <lineage>
        <taxon>Eukaryota</taxon>
        <taxon>Fungi</taxon>
        <taxon>Dikarya</taxon>
        <taxon>Basidiomycota</taxon>
        <taxon>Pucciniomycotina</taxon>
        <taxon>Pucciniomycetes</taxon>
        <taxon>Pucciniales</taxon>
        <taxon>Pucciniaceae</taxon>
        <taxon>Puccinia</taxon>
    </lineage>
</organism>
<sequence length="393" mass="45054">MSTGPGLIQVAANHPFFNRDVIRLELIKQACESDDEVKAASWKILHQMMMRTDSTSEYTEDKETRSLFSSAFRKLHTLAKFAYKLFHHFIPMPRPNHTPNTDTILLAGTFVIGKIRTLEACAISSLPPSDESLNPPNATAGPLKPPRKSNTPNGLLFLQKRFWETVLCCLLMVHSKCKADLAASKSKDSKLTRREKGLKRFDHNRSLYDSGDLSATPSRNDVKRWSKMRLSAFGSMAVFFLYSAAGWWYGLTDSQNYNKQDVWALVHLAHAKHEWLYKLGHCGEQRQEYTPWYYLDSFVRWLLAECGFWSEMPEEDNYGFIPQFLSTEVSELRLSRFALHNILHEVCRTSASKSTNYNGFPAPDVNLSREDCATADRLRSHISSKWHDTVLEF</sequence>
<dbReference type="EMBL" id="ADAS02000381">
    <property type="protein sequence ID" value="OAV87498.1"/>
    <property type="molecule type" value="Genomic_DNA"/>
</dbReference>
<keyword evidence="2" id="KW-0472">Membrane</keyword>
<reference evidence="4" key="4">
    <citation type="submission" date="2025-05" db="UniProtKB">
        <authorList>
            <consortium name="EnsemblFungi"/>
        </authorList>
    </citation>
    <scope>IDENTIFICATION</scope>
    <source>
        <strain evidence="4">isolate 1-1 / race 1 (BBBD)</strain>
    </source>
</reference>
<dbReference type="STRING" id="630390.A0A180G4I2"/>
<evidence type="ECO:0000256" key="1">
    <source>
        <dbReference type="SAM" id="MobiDB-lite"/>
    </source>
</evidence>
<reference evidence="4 5" key="3">
    <citation type="journal article" date="2017" name="G3 (Bethesda)">
        <title>Comparative analysis highlights variable genome content of wheat rusts and divergence of the mating loci.</title>
        <authorList>
            <person name="Cuomo C.A."/>
            <person name="Bakkeren G."/>
            <person name="Khalil H.B."/>
            <person name="Panwar V."/>
            <person name="Joly D."/>
            <person name="Linning R."/>
            <person name="Sakthikumar S."/>
            <person name="Song X."/>
            <person name="Adiconis X."/>
            <person name="Fan L."/>
            <person name="Goldberg J.M."/>
            <person name="Levin J.Z."/>
            <person name="Young S."/>
            <person name="Zeng Q."/>
            <person name="Anikster Y."/>
            <person name="Bruce M."/>
            <person name="Wang M."/>
            <person name="Yin C."/>
            <person name="McCallum B."/>
            <person name="Szabo L.J."/>
            <person name="Hulbert S."/>
            <person name="Chen X."/>
            <person name="Fellers J.P."/>
        </authorList>
    </citation>
    <scope>NUCLEOTIDE SEQUENCE</scope>
    <source>
        <strain evidence="4">isolate 1-1 / race 1 (BBBD)</strain>
        <strain evidence="5">Isolate 1-1 / race 1 (BBBD)</strain>
    </source>
</reference>
<evidence type="ECO:0000256" key="2">
    <source>
        <dbReference type="SAM" id="Phobius"/>
    </source>
</evidence>
<protein>
    <submittedName>
        <fullName evidence="3 4">Uncharacterized protein</fullName>
    </submittedName>
</protein>